<organism evidence="2 3">
    <name type="scientific">Saccharothrix hoggarensis</name>
    <dbReference type="NCBI Taxonomy" id="913853"/>
    <lineage>
        <taxon>Bacteria</taxon>
        <taxon>Bacillati</taxon>
        <taxon>Actinomycetota</taxon>
        <taxon>Actinomycetes</taxon>
        <taxon>Pseudonocardiales</taxon>
        <taxon>Pseudonocardiaceae</taxon>
        <taxon>Saccharothrix</taxon>
    </lineage>
</organism>
<feature type="domain" description="Carrier" evidence="1">
    <location>
        <begin position="239"/>
        <end position="318"/>
    </location>
</feature>
<accession>A0ABW3QS90</accession>
<evidence type="ECO:0000259" key="1">
    <source>
        <dbReference type="PROSITE" id="PS50075"/>
    </source>
</evidence>
<dbReference type="SUPFAM" id="SSF47336">
    <property type="entry name" value="ACP-like"/>
    <property type="match status" value="1"/>
</dbReference>
<dbReference type="PROSITE" id="PS50075">
    <property type="entry name" value="CARRIER"/>
    <property type="match status" value="1"/>
</dbReference>
<dbReference type="InterPro" id="IPR036291">
    <property type="entry name" value="NAD(P)-bd_dom_sf"/>
</dbReference>
<comment type="caution">
    <text evidence="2">The sequence shown here is derived from an EMBL/GenBank/DDBJ whole genome shotgun (WGS) entry which is preliminary data.</text>
</comment>
<proteinExistence type="predicted"/>
<dbReference type="InterPro" id="IPR009081">
    <property type="entry name" value="PP-bd_ACP"/>
</dbReference>
<sequence>MDGSTACTSYAPRDRADVLAPVDAAAERLMMGRAVTRVLAAEPRPHHRAAVLTALAAGHLLSPGVVTASVIGPAESVRVQLETIVRHVPDVSHVAVHVPGGEPLDRDVVDQLDLAGIGLSVVGTPCDAVFGANLVVVTGLADPRAWPEHLTRGAVVVNATGRDLPDRVVREMNHVVVDDLALVGMTRRRLISRAEADLRQVVTGERTGRTNPDRVLLVELLGVDDPGPETASEPGGPHMSIENEVRTFVVTTFAPDVTPDQLPSDLDLLDTGVVDSLGLLRLIAWVGERYDIPVDEQDLSPAQFSSVDAISTFIREGRSFV</sequence>
<reference evidence="3" key="1">
    <citation type="journal article" date="2019" name="Int. J. Syst. Evol. Microbiol.">
        <title>The Global Catalogue of Microorganisms (GCM) 10K type strain sequencing project: providing services to taxonomists for standard genome sequencing and annotation.</title>
        <authorList>
            <consortium name="The Broad Institute Genomics Platform"/>
            <consortium name="The Broad Institute Genome Sequencing Center for Infectious Disease"/>
            <person name="Wu L."/>
            <person name="Ma J."/>
        </authorList>
    </citation>
    <scope>NUCLEOTIDE SEQUENCE [LARGE SCALE GENOMIC DNA]</scope>
    <source>
        <strain evidence="3">CCUG 60214</strain>
    </source>
</reference>
<dbReference type="Gene3D" id="1.10.1200.10">
    <property type="entry name" value="ACP-like"/>
    <property type="match status" value="1"/>
</dbReference>
<dbReference type="EMBL" id="JBHTLK010000043">
    <property type="protein sequence ID" value="MFD1147685.1"/>
    <property type="molecule type" value="Genomic_DNA"/>
</dbReference>
<dbReference type="Gene3D" id="3.40.50.720">
    <property type="entry name" value="NAD(P)-binding Rossmann-like Domain"/>
    <property type="match status" value="1"/>
</dbReference>
<gene>
    <name evidence="2" type="ORF">ACFQ3T_11155</name>
</gene>
<keyword evidence="3" id="KW-1185">Reference proteome</keyword>
<name>A0ABW3QS90_9PSEU</name>
<evidence type="ECO:0000313" key="3">
    <source>
        <dbReference type="Proteomes" id="UP001597168"/>
    </source>
</evidence>
<dbReference type="SUPFAM" id="SSF51735">
    <property type="entry name" value="NAD(P)-binding Rossmann-fold domains"/>
    <property type="match status" value="1"/>
</dbReference>
<dbReference type="InterPro" id="IPR036736">
    <property type="entry name" value="ACP-like_sf"/>
</dbReference>
<dbReference type="RefSeq" id="WP_380723027.1">
    <property type="nucleotide sequence ID" value="NZ_JBHTLK010000043.1"/>
</dbReference>
<dbReference type="Pfam" id="PF00550">
    <property type="entry name" value="PP-binding"/>
    <property type="match status" value="1"/>
</dbReference>
<evidence type="ECO:0000313" key="2">
    <source>
        <dbReference type="EMBL" id="MFD1147685.1"/>
    </source>
</evidence>
<protein>
    <submittedName>
        <fullName evidence="2">Phosphopantetheine-binding protein</fullName>
    </submittedName>
</protein>
<dbReference type="Proteomes" id="UP001597168">
    <property type="component" value="Unassembled WGS sequence"/>
</dbReference>